<evidence type="ECO:0000313" key="2">
    <source>
        <dbReference type="EMBL" id="MDA7417970.1"/>
    </source>
</evidence>
<evidence type="ECO:0000313" key="3">
    <source>
        <dbReference type="Proteomes" id="UP001212602"/>
    </source>
</evidence>
<keyword evidence="1" id="KW-0732">Signal</keyword>
<organism evidence="2 3">
    <name type="scientific">Xenophilus arseniciresistens</name>
    <dbReference type="NCBI Taxonomy" id="1283306"/>
    <lineage>
        <taxon>Bacteria</taxon>
        <taxon>Pseudomonadati</taxon>
        <taxon>Pseudomonadota</taxon>
        <taxon>Betaproteobacteria</taxon>
        <taxon>Burkholderiales</taxon>
        <taxon>Comamonadaceae</taxon>
        <taxon>Xenophilus</taxon>
    </lineage>
</organism>
<protein>
    <submittedName>
        <fullName evidence="2">Uncharacterized protein</fullName>
    </submittedName>
</protein>
<feature type="chain" id="PRO_5042252021" evidence="1">
    <location>
        <begin position="23"/>
        <end position="151"/>
    </location>
</feature>
<reference evidence="2" key="1">
    <citation type="submission" date="2023-01" db="EMBL/GenBank/DDBJ databases">
        <title>Xenophilus mangrovi sp. nov., isolated from soil of Mangrove nature reserve.</title>
        <authorList>
            <person name="Xu S."/>
            <person name="Liu Z."/>
            <person name="Xu Y."/>
        </authorList>
    </citation>
    <scope>NUCLEOTIDE SEQUENCE</scope>
    <source>
        <strain evidence="2">YW8</strain>
    </source>
</reference>
<accession>A0AAE3N960</accession>
<evidence type="ECO:0000256" key="1">
    <source>
        <dbReference type="SAM" id="SignalP"/>
    </source>
</evidence>
<name>A0AAE3N960_9BURK</name>
<comment type="caution">
    <text evidence="2">The sequence shown here is derived from an EMBL/GenBank/DDBJ whole genome shotgun (WGS) entry which is preliminary data.</text>
</comment>
<keyword evidence="3" id="KW-1185">Reference proteome</keyword>
<dbReference type="AlphaFoldDB" id="A0AAE3N960"/>
<gene>
    <name evidence="2" type="ORF">PGB34_16525</name>
</gene>
<proteinExistence type="predicted"/>
<feature type="signal peptide" evidence="1">
    <location>
        <begin position="1"/>
        <end position="22"/>
    </location>
</feature>
<dbReference type="EMBL" id="JAQIPB010000008">
    <property type="protein sequence ID" value="MDA7417970.1"/>
    <property type="molecule type" value="Genomic_DNA"/>
</dbReference>
<dbReference type="Proteomes" id="UP001212602">
    <property type="component" value="Unassembled WGS sequence"/>
</dbReference>
<sequence>MEMKHHAALLLSLLALSSQALAAGEEDDDAYYLRRLTPPPITSIKVTHPIRRDETALYDETCEDFKITARDARRFFRHAQAVSRRDYNVYYPESGCYGKGATTYTNGMRTEWHIESNGRGIVVPTNGKNKGVAYYLYCGAECETLGRTEGK</sequence>
<dbReference type="RefSeq" id="WP_271429210.1">
    <property type="nucleotide sequence ID" value="NZ_JAQIPB010000008.1"/>
</dbReference>